<sequence length="104" mass="11950">MEEIIRYAKASYEDLSEEEKMEVEEMFKLMDKDGDGKVSTQEFKNHFRKEGDLAKVHSNLFNLIDGDGNGNLQFEEVLILYYIRKSGRPACEACGNFTKALFLA</sequence>
<comment type="caution">
    <text evidence="1">The sequence shown here is derived from an EMBL/GenBank/DDBJ whole genome shotgun (WGS) entry which is preliminary data.</text>
</comment>
<keyword evidence="2" id="KW-1185">Reference proteome</keyword>
<evidence type="ECO:0000313" key="2">
    <source>
        <dbReference type="Proteomes" id="UP000828941"/>
    </source>
</evidence>
<name>A0ACB9NSY9_BAUVA</name>
<reference evidence="1 2" key="1">
    <citation type="journal article" date="2022" name="DNA Res.">
        <title>Chromosomal-level genome assembly of the orchid tree Bauhinia variegata (Leguminosae; Cercidoideae) supports the allotetraploid origin hypothesis of Bauhinia.</title>
        <authorList>
            <person name="Zhong Y."/>
            <person name="Chen Y."/>
            <person name="Zheng D."/>
            <person name="Pang J."/>
            <person name="Liu Y."/>
            <person name="Luo S."/>
            <person name="Meng S."/>
            <person name="Qian L."/>
            <person name="Wei D."/>
            <person name="Dai S."/>
            <person name="Zhou R."/>
        </authorList>
    </citation>
    <scope>NUCLEOTIDE SEQUENCE [LARGE SCALE GENOMIC DNA]</scope>
    <source>
        <strain evidence="1">BV-YZ2020</strain>
    </source>
</reference>
<dbReference type="EMBL" id="CM039431">
    <property type="protein sequence ID" value="KAI4338071.1"/>
    <property type="molecule type" value="Genomic_DNA"/>
</dbReference>
<organism evidence="1 2">
    <name type="scientific">Bauhinia variegata</name>
    <name type="common">Purple orchid tree</name>
    <name type="synonym">Phanera variegata</name>
    <dbReference type="NCBI Taxonomy" id="167791"/>
    <lineage>
        <taxon>Eukaryota</taxon>
        <taxon>Viridiplantae</taxon>
        <taxon>Streptophyta</taxon>
        <taxon>Embryophyta</taxon>
        <taxon>Tracheophyta</taxon>
        <taxon>Spermatophyta</taxon>
        <taxon>Magnoliopsida</taxon>
        <taxon>eudicotyledons</taxon>
        <taxon>Gunneridae</taxon>
        <taxon>Pentapetalae</taxon>
        <taxon>rosids</taxon>
        <taxon>fabids</taxon>
        <taxon>Fabales</taxon>
        <taxon>Fabaceae</taxon>
        <taxon>Cercidoideae</taxon>
        <taxon>Cercideae</taxon>
        <taxon>Bauhiniinae</taxon>
        <taxon>Bauhinia</taxon>
    </lineage>
</organism>
<evidence type="ECO:0000313" key="1">
    <source>
        <dbReference type="EMBL" id="KAI4338071.1"/>
    </source>
</evidence>
<proteinExistence type="predicted"/>
<protein>
    <submittedName>
        <fullName evidence="1">Uncharacterized protein</fullName>
    </submittedName>
</protein>
<dbReference type="Proteomes" id="UP000828941">
    <property type="component" value="Chromosome 6"/>
</dbReference>
<gene>
    <name evidence="1" type="ORF">L6164_016424</name>
</gene>
<accession>A0ACB9NSY9</accession>